<accession>A0AAW1QZE5</accession>
<evidence type="ECO:0000313" key="3">
    <source>
        <dbReference type="Proteomes" id="UP001445335"/>
    </source>
</evidence>
<keyword evidence="1" id="KW-1133">Transmembrane helix</keyword>
<feature type="transmembrane region" description="Helical" evidence="1">
    <location>
        <begin position="40"/>
        <end position="57"/>
    </location>
</feature>
<dbReference type="AlphaFoldDB" id="A0AAW1QZE5"/>
<feature type="transmembrane region" description="Helical" evidence="1">
    <location>
        <begin position="77"/>
        <end position="96"/>
    </location>
</feature>
<gene>
    <name evidence="2" type="ORF">WJX81_000498</name>
</gene>
<dbReference type="EMBL" id="JALJOU010000061">
    <property type="protein sequence ID" value="KAK9826857.1"/>
    <property type="molecule type" value="Genomic_DNA"/>
</dbReference>
<keyword evidence="1" id="KW-0812">Transmembrane</keyword>
<sequence length="158" mass="17545">MGAAQAEGLQRDWFIFEGARAEIAFMVHLGKHTHIRSTRLRFLVATMWLLVFCRFTYAFAAGNHPLSMGAPHALERYAIIAVVYLLTSATQAYFGLQMLGIRTDKGLLRLEALKAWAQTSNHTLCMVCCLLLHGGEIPITTPSSALLFATYLHTFLTG</sequence>
<evidence type="ECO:0000256" key="1">
    <source>
        <dbReference type="SAM" id="Phobius"/>
    </source>
</evidence>
<reference evidence="2 3" key="1">
    <citation type="journal article" date="2024" name="Nat. Commun.">
        <title>Phylogenomics reveals the evolutionary origins of lichenization in chlorophyte algae.</title>
        <authorList>
            <person name="Puginier C."/>
            <person name="Libourel C."/>
            <person name="Otte J."/>
            <person name="Skaloud P."/>
            <person name="Haon M."/>
            <person name="Grisel S."/>
            <person name="Petersen M."/>
            <person name="Berrin J.G."/>
            <person name="Delaux P.M."/>
            <person name="Dal Grande F."/>
            <person name="Keller J."/>
        </authorList>
    </citation>
    <scope>NUCLEOTIDE SEQUENCE [LARGE SCALE GENOMIC DNA]</scope>
    <source>
        <strain evidence="2 3">SAG 245.80</strain>
    </source>
</reference>
<keyword evidence="1" id="KW-0472">Membrane</keyword>
<keyword evidence="3" id="KW-1185">Reference proteome</keyword>
<dbReference type="Proteomes" id="UP001445335">
    <property type="component" value="Unassembled WGS sequence"/>
</dbReference>
<name>A0AAW1QZE5_9CHLO</name>
<protein>
    <submittedName>
        <fullName evidence="2">Uncharacterized protein</fullName>
    </submittedName>
</protein>
<evidence type="ECO:0000313" key="2">
    <source>
        <dbReference type="EMBL" id="KAK9826857.1"/>
    </source>
</evidence>
<organism evidence="2 3">
    <name type="scientific">Elliptochloris bilobata</name>
    <dbReference type="NCBI Taxonomy" id="381761"/>
    <lineage>
        <taxon>Eukaryota</taxon>
        <taxon>Viridiplantae</taxon>
        <taxon>Chlorophyta</taxon>
        <taxon>core chlorophytes</taxon>
        <taxon>Trebouxiophyceae</taxon>
        <taxon>Trebouxiophyceae incertae sedis</taxon>
        <taxon>Elliptochloris clade</taxon>
        <taxon>Elliptochloris</taxon>
    </lineage>
</organism>
<comment type="caution">
    <text evidence="2">The sequence shown here is derived from an EMBL/GenBank/DDBJ whole genome shotgun (WGS) entry which is preliminary data.</text>
</comment>
<proteinExistence type="predicted"/>